<dbReference type="InterPro" id="IPR056669">
    <property type="entry name" value="DUF7767"/>
</dbReference>
<feature type="domain" description="Tri-helical" evidence="3">
    <location>
        <begin position="308"/>
        <end position="394"/>
    </location>
</feature>
<dbReference type="EMBL" id="KL648729">
    <property type="protein sequence ID" value="KEY64716.1"/>
    <property type="molecule type" value="Genomic_DNA"/>
</dbReference>
<reference evidence="5 6" key="1">
    <citation type="journal article" date="2014" name="BMC Genomics">
        <title>Comparative genome sequencing reveals chemotype-specific gene clusters in the toxigenic black mold Stachybotrys.</title>
        <authorList>
            <person name="Semeiks J."/>
            <person name="Borek D."/>
            <person name="Otwinowski Z."/>
            <person name="Grishin N.V."/>
        </authorList>
    </citation>
    <scope>NUCLEOTIDE SEQUENCE [LARGE SCALE GENOMIC DNA]</scope>
    <source>
        <strain evidence="6">CBS 109288 / IBT 7711</strain>
    </source>
</reference>
<dbReference type="InterPro" id="IPR025676">
    <property type="entry name" value="Clr5_dom"/>
</dbReference>
<dbReference type="OrthoDB" id="4115389at2759"/>
<proteinExistence type="predicted"/>
<keyword evidence="6" id="KW-1185">Reference proteome</keyword>
<feature type="compositionally biased region" description="Low complexity" evidence="1">
    <location>
        <begin position="471"/>
        <end position="485"/>
    </location>
</feature>
<sequence>MVYDWEAHHQLCHQLYIQEDKALEEVMDHLRRVHHFTASGRSGWRLHAWLTSKRAFQTQFRRWEFPSKQNPAYKNQDLVRRVHELWERNLPQREILRVLNEEDGFNIKARELVRVRQLNRWLLRSPNVGKPEALTDIVDSDNDSVVALRHGNTAPLDDSPPRRAQGNAPKAVSDAASGHADPAVQRKARGRRGNVTSDGPEVPARFPSEMTIDEARLILNLDQAVYRTMRADFQRICREQGVVKKTVAGPEHWEALKDRLIDGHSELQASLRPSSDNAESKKLALEIICTDVTKRMRGTETRMTLAEAKRVLGVNPQEARTLRAEFQDVLGDASFTSKSDAGPEHWEELKRKWTASSDLVKRALGSDENADTAGRKAQALETLARDVTKRFRDQRMLARTKSSGARALSSKAAATAASQDGRALPDEINEMAEAPDTSHVGVGDEPAGHNFDNMPGVAPTPDMGFGQPDEAASSHLSAPLSPRSSTLTESPQDLAQPQRALSSSMPTAMPLDSQMGQPLLLAGNTQPGYMHEAFPQQLHGTTVPATPSYGQLQPVATSVAVYLRLDPTSGFVDGPAIWIATLNALSVQELTQAAAKGFPGVVCLRVAGVVRNGRGHELLLPIEQDAELGAYLTHVQGEAPTFIVQLWKS</sequence>
<gene>
    <name evidence="5" type="ORF">S7711_11394</name>
</gene>
<name>A0A084AHD7_STACB</name>
<dbReference type="Pfam" id="PF24465">
    <property type="entry name" value="Tri-helical"/>
    <property type="match status" value="2"/>
</dbReference>
<dbReference type="Pfam" id="PF24962">
    <property type="entry name" value="DUF7767"/>
    <property type="match status" value="1"/>
</dbReference>
<feature type="compositionally biased region" description="Low complexity" evidence="1">
    <location>
        <begin position="402"/>
        <end position="418"/>
    </location>
</feature>
<evidence type="ECO:0000256" key="1">
    <source>
        <dbReference type="SAM" id="MobiDB-lite"/>
    </source>
</evidence>
<protein>
    <submittedName>
        <fullName evidence="5">Uncharacterized protein</fullName>
    </submittedName>
</protein>
<evidence type="ECO:0000259" key="4">
    <source>
        <dbReference type="Pfam" id="PF24962"/>
    </source>
</evidence>
<evidence type="ECO:0000313" key="5">
    <source>
        <dbReference type="EMBL" id="KEY64716.1"/>
    </source>
</evidence>
<evidence type="ECO:0000259" key="3">
    <source>
        <dbReference type="Pfam" id="PF24465"/>
    </source>
</evidence>
<dbReference type="Pfam" id="PF14420">
    <property type="entry name" value="Clr5"/>
    <property type="match status" value="1"/>
</dbReference>
<feature type="domain" description="DUF7767" evidence="4">
    <location>
        <begin position="557"/>
        <end position="647"/>
    </location>
</feature>
<dbReference type="PANTHER" id="PTHR38788:SF5">
    <property type="entry name" value="CLR5 DOMAIN-CONTAINING PROTEIN"/>
    <property type="match status" value="1"/>
</dbReference>
<evidence type="ECO:0000313" key="6">
    <source>
        <dbReference type="Proteomes" id="UP000028045"/>
    </source>
</evidence>
<dbReference type="HOGENOM" id="CLU_016357_0_0_1"/>
<organism evidence="5 6">
    <name type="scientific">Stachybotrys chartarum (strain CBS 109288 / IBT 7711)</name>
    <name type="common">Toxic black mold</name>
    <name type="synonym">Stilbospora chartarum</name>
    <dbReference type="NCBI Taxonomy" id="1280523"/>
    <lineage>
        <taxon>Eukaryota</taxon>
        <taxon>Fungi</taxon>
        <taxon>Dikarya</taxon>
        <taxon>Ascomycota</taxon>
        <taxon>Pezizomycotina</taxon>
        <taxon>Sordariomycetes</taxon>
        <taxon>Hypocreomycetidae</taxon>
        <taxon>Hypocreales</taxon>
        <taxon>Stachybotryaceae</taxon>
        <taxon>Stachybotrys</taxon>
    </lineage>
</organism>
<feature type="domain" description="Tri-helical" evidence="3">
    <location>
        <begin position="215"/>
        <end position="297"/>
    </location>
</feature>
<evidence type="ECO:0000259" key="2">
    <source>
        <dbReference type="Pfam" id="PF14420"/>
    </source>
</evidence>
<feature type="region of interest" description="Disordered" evidence="1">
    <location>
        <begin position="397"/>
        <end position="422"/>
    </location>
</feature>
<feature type="domain" description="Clr5" evidence="2">
    <location>
        <begin position="1"/>
        <end position="66"/>
    </location>
</feature>
<feature type="region of interest" description="Disordered" evidence="1">
    <location>
        <begin position="436"/>
        <end position="506"/>
    </location>
</feature>
<feature type="compositionally biased region" description="Polar residues" evidence="1">
    <location>
        <begin position="486"/>
        <end position="506"/>
    </location>
</feature>
<dbReference type="PANTHER" id="PTHR38788">
    <property type="entry name" value="CLR5 DOMAIN-CONTAINING PROTEIN"/>
    <property type="match status" value="1"/>
</dbReference>
<dbReference type="Proteomes" id="UP000028045">
    <property type="component" value="Unassembled WGS sequence"/>
</dbReference>
<dbReference type="InterPro" id="IPR057940">
    <property type="entry name" value="Tri-helical_dom"/>
</dbReference>
<accession>A0A084AHD7</accession>
<feature type="region of interest" description="Disordered" evidence="1">
    <location>
        <begin position="150"/>
        <end position="205"/>
    </location>
</feature>
<dbReference type="AlphaFoldDB" id="A0A084AHD7"/>